<feature type="compositionally biased region" description="Polar residues" evidence="1">
    <location>
        <begin position="448"/>
        <end position="467"/>
    </location>
</feature>
<dbReference type="VEuPathDB" id="FungiDB:BD410DRAFT_897562"/>
<organism evidence="3 4">
    <name type="scientific">Rickenella mellea</name>
    <dbReference type="NCBI Taxonomy" id="50990"/>
    <lineage>
        <taxon>Eukaryota</taxon>
        <taxon>Fungi</taxon>
        <taxon>Dikarya</taxon>
        <taxon>Basidiomycota</taxon>
        <taxon>Agaricomycotina</taxon>
        <taxon>Agaricomycetes</taxon>
        <taxon>Hymenochaetales</taxon>
        <taxon>Rickenellaceae</taxon>
        <taxon>Rickenella</taxon>
    </lineage>
</organism>
<dbReference type="PANTHER" id="PTHR39639:SF1">
    <property type="entry name" value="DUF262 DOMAIN-CONTAINING PROTEIN"/>
    <property type="match status" value="1"/>
</dbReference>
<protein>
    <recommendedName>
        <fullName evidence="2">GmrSD restriction endonucleases N-terminal domain-containing protein</fullName>
    </recommendedName>
</protein>
<reference evidence="3 4" key="1">
    <citation type="submission" date="2018-06" db="EMBL/GenBank/DDBJ databases">
        <title>A transcriptomic atlas of mushroom development highlights an independent origin of complex multicellularity.</title>
        <authorList>
            <consortium name="DOE Joint Genome Institute"/>
            <person name="Krizsan K."/>
            <person name="Almasi E."/>
            <person name="Merenyi Z."/>
            <person name="Sahu N."/>
            <person name="Viragh M."/>
            <person name="Koszo T."/>
            <person name="Mondo S."/>
            <person name="Kiss B."/>
            <person name="Balint B."/>
            <person name="Kues U."/>
            <person name="Barry K."/>
            <person name="Hegedus J.C."/>
            <person name="Henrissat B."/>
            <person name="Johnson J."/>
            <person name="Lipzen A."/>
            <person name="Ohm R."/>
            <person name="Nagy I."/>
            <person name="Pangilinan J."/>
            <person name="Yan J."/>
            <person name="Xiong Y."/>
            <person name="Grigoriev I.V."/>
            <person name="Hibbett D.S."/>
            <person name="Nagy L.G."/>
        </authorList>
    </citation>
    <scope>NUCLEOTIDE SEQUENCE [LARGE SCALE GENOMIC DNA]</scope>
    <source>
        <strain evidence="3 4">SZMC22713</strain>
    </source>
</reference>
<evidence type="ECO:0000313" key="3">
    <source>
        <dbReference type="EMBL" id="TDL23515.1"/>
    </source>
</evidence>
<feature type="compositionally biased region" description="Polar residues" evidence="1">
    <location>
        <begin position="505"/>
        <end position="514"/>
    </location>
</feature>
<dbReference type="OrthoDB" id="5419821at2759"/>
<accession>A0A4Y7Q7V8</accession>
<dbReference type="InterPro" id="IPR004919">
    <property type="entry name" value="GmrSD_N"/>
</dbReference>
<feature type="compositionally biased region" description="Polar residues" evidence="1">
    <location>
        <begin position="609"/>
        <end position="621"/>
    </location>
</feature>
<feature type="compositionally biased region" description="Pro residues" evidence="1">
    <location>
        <begin position="433"/>
        <end position="447"/>
    </location>
</feature>
<keyword evidence="4" id="KW-1185">Reference proteome</keyword>
<feature type="compositionally biased region" description="Low complexity" evidence="1">
    <location>
        <begin position="515"/>
        <end position="525"/>
    </location>
</feature>
<dbReference type="STRING" id="50990.A0A4Y7Q7V8"/>
<feature type="compositionally biased region" description="Acidic residues" evidence="1">
    <location>
        <begin position="399"/>
        <end position="411"/>
    </location>
</feature>
<gene>
    <name evidence="3" type="ORF">BD410DRAFT_897562</name>
</gene>
<feature type="compositionally biased region" description="Low complexity" evidence="1">
    <location>
        <begin position="657"/>
        <end position="667"/>
    </location>
</feature>
<feature type="region of interest" description="Disordered" evidence="1">
    <location>
        <begin position="1"/>
        <end position="41"/>
    </location>
</feature>
<feature type="compositionally biased region" description="Low complexity" evidence="1">
    <location>
        <begin position="589"/>
        <end position="608"/>
    </location>
</feature>
<proteinExistence type="predicted"/>
<dbReference type="Proteomes" id="UP000294933">
    <property type="component" value="Unassembled WGS sequence"/>
</dbReference>
<evidence type="ECO:0000259" key="2">
    <source>
        <dbReference type="Pfam" id="PF03235"/>
    </source>
</evidence>
<evidence type="ECO:0000256" key="1">
    <source>
        <dbReference type="SAM" id="MobiDB-lite"/>
    </source>
</evidence>
<feature type="compositionally biased region" description="Polar residues" evidence="1">
    <location>
        <begin position="532"/>
        <end position="568"/>
    </location>
</feature>
<sequence length="712" mass="78062">MYEEDSDLTDIENSITGSPKPGRGNAKNKSSSSYRVTNALKPPRTTSYTAKSLYDQMYQGDIDVDPEYQRDVVWPDSKQMGIIDSMFRNFYVPPIIFAVINHDDGSERRVCIDGKQRLTSIQKFMDGEIPHKDPFSNEKLWFKDTIKKKGKDKLLPERYVTLFQNKQVVCVEYSDLTSADEREIFKRVQLGMALMTGERLKGLQGPLPTLVRKVIELYLTEDGLSADKYIDWDRSRGREFQTVAQCLLTIDKYPSFKSVGTAAQVEKWLGQTEEPDEDFVDKVHDTFRIFAGLVQDTKLNKVFKQPNPRLAPVEFILISLLISVHKQRFSREKLASAIGLMRRELRREHKDIRTNSTVAKSGQDFVKGLKPGQVQGEGPPAGARPGTMGAGKRKRVAAEDGEVSEDDEEEDIPLKTQRTAKTKLDSVNGKFPYKPPAPAPAPAPAPTPNTSRANPVTSQTILGNSGSWAPPPRLAALKAAKAISSTAESPGLSSFSSSASVSKPGIQSPSQAGISSQHHNSSSQSAWGEPQLLQQAHGSNPASPTSSRNSPFTQNQLPTPSTNRSSVESGLMGRMRGSADQAGYAQRTQQQPYSQPSQSYSQPHGGSSISISQLNGRNQNSHPLHPLHLPPKPQTQTYPNSPLSASSTSFAPPTGPAAYRRASASASDYVESGPSSSNSHDSQYGFDQNHRRRNGDTSGSGGHSAVGYPKFR</sequence>
<feature type="compositionally biased region" description="Polar residues" evidence="1">
    <location>
        <begin position="673"/>
        <end position="686"/>
    </location>
</feature>
<dbReference type="AlphaFoldDB" id="A0A4Y7Q7V8"/>
<feature type="region of interest" description="Disordered" evidence="1">
    <location>
        <begin position="368"/>
        <end position="712"/>
    </location>
</feature>
<dbReference type="Pfam" id="PF03235">
    <property type="entry name" value="GmrSD_N"/>
    <property type="match status" value="1"/>
</dbReference>
<feature type="compositionally biased region" description="Polar residues" evidence="1">
    <location>
        <begin position="634"/>
        <end position="651"/>
    </location>
</feature>
<dbReference type="PANTHER" id="PTHR39639">
    <property type="entry name" value="CHROMOSOME 16, WHOLE GENOME SHOTGUN SEQUENCE"/>
    <property type="match status" value="1"/>
</dbReference>
<dbReference type="EMBL" id="ML170170">
    <property type="protein sequence ID" value="TDL23515.1"/>
    <property type="molecule type" value="Genomic_DNA"/>
</dbReference>
<evidence type="ECO:0000313" key="4">
    <source>
        <dbReference type="Proteomes" id="UP000294933"/>
    </source>
</evidence>
<name>A0A4Y7Q7V8_9AGAM</name>
<feature type="compositionally biased region" description="Polar residues" evidence="1">
    <location>
        <begin position="27"/>
        <end position="36"/>
    </location>
</feature>
<feature type="compositionally biased region" description="Low complexity" evidence="1">
    <location>
        <begin position="489"/>
        <end position="502"/>
    </location>
</feature>
<feature type="compositionally biased region" description="Acidic residues" evidence="1">
    <location>
        <begin position="1"/>
        <end position="10"/>
    </location>
</feature>
<feature type="domain" description="GmrSD restriction endonucleases N-terminal" evidence="2">
    <location>
        <begin position="53"/>
        <end position="187"/>
    </location>
</feature>